<dbReference type="PANTHER" id="PTHR44927:SF1">
    <property type="entry name" value="FK506-BINDING PROTEIN 15"/>
    <property type="match status" value="1"/>
</dbReference>
<feature type="compositionally biased region" description="Basic and acidic residues" evidence="2">
    <location>
        <begin position="771"/>
        <end position="816"/>
    </location>
</feature>
<feature type="region of interest" description="Disordered" evidence="2">
    <location>
        <begin position="599"/>
        <end position="686"/>
    </location>
</feature>
<dbReference type="Pfam" id="PF23649">
    <property type="entry name" value="FKBP15"/>
    <property type="match status" value="1"/>
</dbReference>
<feature type="compositionally biased region" description="Polar residues" evidence="2">
    <location>
        <begin position="636"/>
        <end position="653"/>
    </location>
</feature>
<feature type="region of interest" description="Disordered" evidence="2">
    <location>
        <begin position="763"/>
        <end position="836"/>
    </location>
</feature>
<dbReference type="EMBL" id="JARKIK010000088">
    <property type="protein sequence ID" value="KAK8723854.1"/>
    <property type="molecule type" value="Genomic_DNA"/>
</dbReference>
<feature type="compositionally biased region" description="Basic and acidic residues" evidence="2">
    <location>
        <begin position="654"/>
        <end position="686"/>
    </location>
</feature>
<protein>
    <recommendedName>
        <fullName evidence="3">FK506-binding protein 15-like domain-containing protein</fullName>
    </recommendedName>
</protein>
<evidence type="ECO:0000313" key="5">
    <source>
        <dbReference type="Proteomes" id="UP001445076"/>
    </source>
</evidence>
<sequence length="836" mass="93579">ADTKEHIKDDGGPSIKASLVSRMARVGHPLLPTRPSNTSSHPTDSESEVEEISRQKHNRHNSSSMSGSTEELAATPAIRSRAPSTRSDTIRPEPAPRPSHLSSHPQQMVVYQPAPWQQHGIVGPGYSMAAGASVGTHIVPPQQVAPVADPTLSLLFSETRSQNTELKISVSKMSDKIDNLMNKIEKMEQQQQQHYQEAGGAFAQSAIVASRMMHPYQEQQPFHCSALTSDPRGLLAQITTLVSENEEMKSRLEDKEKTVISLNNSVTQLLQKNQKLLEEKTDMLVAKQQQAEEAVTSVSITELLNLREEKATIAAQLSLAQNQCASFQDELSRFKASTETQQRDIQDLKTQIQLEQAKGLQHQEKLLKENNGLEEKLQSLQLEKDSMKRLLDTTMESQQTLQKELSGMTDKKTNVEQQLQIVRTECEKLKMQAEDAESRVQSLMQQVKEEKVQRNSAESRSEMHFKSQHEEILQTQKSRISQLEQKVLQLQSYCSEIEEEKVKNISIHEIQLQKLAAQKTSLEEMVQQLQKVTPNQSSPTKSPEVTVEMVKKVMNVVYRTLKAQFLPEKMYSGSEVLQALLSVIRETTLKLVEDLQKTNSTAESSLAPQDHMSSESTTTLGTKGKSDETNLEKSNRISGQVKSNINDVKNQSKANEELKRMETKEQNAQKEEKSASTKNSGEDTVHKGDVAITELKEDLLSNSGSKDETTLSLCESIDSRLGNCSHKMLVNNTVSRNINDCQTLSPPNSLGNEQKGDGAHGVIQAKENEEEPLKSIEDSNKELRHPVIDMENTEVRKASEKSDSSRDSSLEREWRPRPPTPPLFGDDDDDDDDWLS</sequence>
<dbReference type="AlphaFoldDB" id="A0AAW0W6M9"/>
<comment type="caution">
    <text evidence="4">The sequence shown here is derived from an EMBL/GenBank/DDBJ whole genome shotgun (WGS) entry which is preliminary data.</text>
</comment>
<reference evidence="4 5" key="1">
    <citation type="journal article" date="2024" name="BMC Genomics">
        <title>Genome assembly of redclaw crayfish (Cherax quadricarinatus) provides insights into its immune adaptation and hypoxia tolerance.</title>
        <authorList>
            <person name="Liu Z."/>
            <person name="Zheng J."/>
            <person name="Li H."/>
            <person name="Fang K."/>
            <person name="Wang S."/>
            <person name="He J."/>
            <person name="Zhou D."/>
            <person name="Weng S."/>
            <person name="Chi M."/>
            <person name="Gu Z."/>
            <person name="He J."/>
            <person name="Li F."/>
            <person name="Wang M."/>
        </authorList>
    </citation>
    <scope>NUCLEOTIDE SEQUENCE [LARGE SCALE GENOMIC DNA]</scope>
    <source>
        <strain evidence="4">ZL_2023a</strain>
    </source>
</reference>
<feature type="coiled-coil region" evidence="1">
    <location>
        <begin position="238"/>
        <end position="279"/>
    </location>
</feature>
<feature type="coiled-coil region" evidence="1">
    <location>
        <begin position="163"/>
        <end position="197"/>
    </location>
</feature>
<name>A0AAW0W6M9_CHEQU</name>
<feature type="compositionally biased region" description="Basic and acidic residues" evidence="2">
    <location>
        <begin position="1"/>
        <end position="11"/>
    </location>
</feature>
<feature type="compositionally biased region" description="Basic and acidic residues" evidence="2">
    <location>
        <begin position="624"/>
        <end position="635"/>
    </location>
</feature>
<proteinExistence type="predicted"/>
<organism evidence="4 5">
    <name type="scientific">Cherax quadricarinatus</name>
    <name type="common">Australian red claw crayfish</name>
    <dbReference type="NCBI Taxonomy" id="27406"/>
    <lineage>
        <taxon>Eukaryota</taxon>
        <taxon>Metazoa</taxon>
        <taxon>Ecdysozoa</taxon>
        <taxon>Arthropoda</taxon>
        <taxon>Crustacea</taxon>
        <taxon>Multicrustacea</taxon>
        <taxon>Malacostraca</taxon>
        <taxon>Eumalacostraca</taxon>
        <taxon>Eucarida</taxon>
        <taxon>Decapoda</taxon>
        <taxon>Pleocyemata</taxon>
        <taxon>Astacidea</taxon>
        <taxon>Parastacoidea</taxon>
        <taxon>Parastacidae</taxon>
        <taxon>Cherax</taxon>
    </lineage>
</organism>
<evidence type="ECO:0000256" key="1">
    <source>
        <dbReference type="SAM" id="Coils"/>
    </source>
</evidence>
<feature type="coiled-coil region" evidence="1">
    <location>
        <begin position="303"/>
        <end position="532"/>
    </location>
</feature>
<evidence type="ECO:0000259" key="3">
    <source>
        <dbReference type="Pfam" id="PF23649"/>
    </source>
</evidence>
<evidence type="ECO:0000313" key="4">
    <source>
        <dbReference type="EMBL" id="KAK8723854.1"/>
    </source>
</evidence>
<keyword evidence="1" id="KW-0175">Coiled coil</keyword>
<accession>A0AAW0W6M9</accession>
<evidence type="ECO:0000256" key="2">
    <source>
        <dbReference type="SAM" id="MobiDB-lite"/>
    </source>
</evidence>
<dbReference type="InterPro" id="IPR056598">
    <property type="entry name" value="FKBP-15_dom"/>
</dbReference>
<gene>
    <name evidence="4" type="ORF">OTU49_011573</name>
</gene>
<dbReference type="Proteomes" id="UP001445076">
    <property type="component" value="Unassembled WGS sequence"/>
</dbReference>
<keyword evidence="5" id="KW-1185">Reference proteome</keyword>
<feature type="non-terminal residue" evidence="4">
    <location>
        <position position="1"/>
    </location>
</feature>
<feature type="domain" description="FK506-binding protein 15-like" evidence="3">
    <location>
        <begin position="234"/>
        <end position="420"/>
    </location>
</feature>
<feature type="compositionally biased region" description="Acidic residues" evidence="2">
    <location>
        <begin position="825"/>
        <end position="836"/>
    </location>
</feature>
<feature type="region of interest" description="Disordered" evidence="2">
    <location>
        <begin position="1"/>
        <end position="105"/>
    </location>
</feature>
<dbReference type="PANTHER" id="PTHR44927">
    <property type="entry name" value="FK506-BINDING PROTEIN 15"/>
    <property type="match status" value="1"/>
</dbReference>